<protein>
    <submittedName>
        <fullName evidence="1">Uncharacterized protein</fullName>
    </submittedName>
</protein>
<dbReference type="Proteomes" id="UP000006330">
    <property type="component" value="Unassembled WGS sequence"/>
</dbReference>
<name>K5ZM82_9BACT</name>
<evidence type="ECO:0000313" key="2">
    <source>
        <dbReference type="Proteomes" id="UP000006330"/>
    </source>
</evidence>
<dbReference type="EMBL" id="AGZO01000014">
    <property type="protein sequence ID" value="EKN16829.1"/>
    <property type="molecule type" value="Genomic_DNA"/>
</dbReference>
<comment type="caution">
    <text evidence="1">The sequence shown here is derived from an EMBL/GenBank/DDBJ whole genome shotgun (WGS) entry which is preliminary data.</text>
</comment>
<dbReference type="HOGENOM" id="CLU_3331114_0_0_10"/>
<reference evidence="1 2" key="1">
    <citation type="submission" date="2012-02" db="EMBL/GenBank/DDBJ databases">
        <title>The Genome Sequence of Parabacteroides goldsteinii CL02T12C30.</title>
        <authorList>
            <consortium name="The Broad Institute Genome Sequencing Platform"/>
            <person name="Earl A."/>
            <person name="Ward D."/>
            <person name="Feldgarden M."/>
            <person name="Gevers D."/>
            <person name="Zitomersky N.L."/>
            <person name="Coyne M.J."/>
            <person name="Comstock L.E."/>
            <person name="Young S.K."/>
            <person name="Zeng Q."/>
            <person name="Gargeya S."/>
            <person name="Fitzgerald M."/>
            <person name="Haas B."/>
            <person name="Abouelleil A."/>
            <person name="Alvarado L."/>
            <person name="Arachchi H.M."/>
            <person name="Berlin A."/>
            <person name="Chapman S.B."/>
            <person name="Gearin G."/>
            <person name="Goldberg J."/>
            <person name="Griggs A."/>
            <person name="Gujja S."/>
            <person name="Hansen M."/>
            <person name="Heiman D."/>
            <person name="Howarth C."/>
            <person name="Larimer J."/>
            <person name="Lui A."/>
            <person name="MacDonald P.J.P."/>
            <person name="McCowen C."/>
            <person name="Montmayeur A."/>
            <person name="Murphy C."/>
            <person name="Neiman D."/>
            <person name="Pearson M."/>
            <person name="Priest M."/>
            <person name="Roberts A."/>
            <person name="Saif S."/>
            <person name="Shea T."/>
            <person name="Sisk P."/>
            <person name="Stolte C."/>
            <person name="Sykes S."/>
            <person name="Wortman J."/>
            <person name="Nusbaum C."/>
            <person name="Birren B."/>
        </authorList>
    </citation>
    <scope>NUCLEOTIDE SEQUENCE [LARGE SCALE GENOMIC DNA]</scope>
    <source>
        <strain evidence="1 2">CL02T12C30</strain>
    </source>
</reference>
<evidence type="ECO:0000313" key="1">
    <source>
        <dbReference type="EMBL" id="EKN16829.1"/>
    </source>
</evidence>
<accession>K5ZM82</accession>
<organism evidence="1 2">
    <name type="scientific">Parabacteroides goldsteinii CL02T12C30</name>
    <dbReference type="NCBI Taxonomy" id="999418"/>
    <lineage>
        <taxon>Bacteria</taxon>
        <taxon>Pseudomonadati</taxon>
        <taxon>Bacteroidota</taxon>
        <taxon>Bacteroidia</taxon>
        <taxon>Bacteroidales</taxon>
        <taxon>Tannerellaceae</taxon>
        <taxon>Parabacteroides</taxon>
    </lineage>
</organism>
<sequence length="38" mass="4311">MANSGIRIGHLLFLLKNKIYSVFGLSSYRTNLIPTLQM</sequence>
<gene>
    <name evidence="1" type="ORF">HMPREF1076_01963</name>
</gene>
<dbReference type="AlphaFoldDB" id="K5ZM82"/>
<proteinExistence type="predicted"/>